<comment type="subcellular location">
    <subcellularLocation>
        <location evidence="1">Cytoplasm</location>
        <location evidence="1">Cytoskeleton</location>
        <location evidence="1">Cilium axoneme</location>
    </subcellularLocation>
</comment>
<keyword evidence="5" id="KW-1185">Reference proteome</keyword>
<dbReference type="Gene3D" id="3.80.10.10">
    <property type="entry name" value="Ribonuclease Inhibitor"/>
    <property type="match status" value="2"/>
</dbReference>
<protein>
    <recommendedName>
        <fullName evidence="6">F-box domain-containing protein</fullName>
    </recommendedName>
</protein>
<keyword evidence="2" id="KW-0433">Leucine-rich repeat</keyword>
<evidence type="ECO:0000313" key="4">
    <source>
        <dbReference type="EMBL" id="EFN55737.1"/>
    </source>
</evidence>
<gene>
    <name evidence="4" type="ORF">CHLNCDRAFT_134072</name>
</gene>
<dbReference type="STRING" id="554065.E1ZEY0"/>
<dbReference type="RefSeq" id="XP_005847839.1">
    <property type="nucleotide sequence ID" value="XM_005847777.1"/>
</dbReference>
<evidence type="ECO:0000256" key="2">
    <source>
        <dbReference type="ARBA" id="ARBA00022614"/>
    </source>
</evidence>
<dbReference type="eggNOG" id="KOG0619">
    <property type="taxonomic scope" value="Eukaryota"/>
</dbReference>
<dbReference type="InterPro" id="IPR032675">
    <property type="entry name" value="LRR_dom_sf"/>
</dbReference>
<evidence type="ECO:0000256" key="1">
    <source>
        <dbReference type="ARBA" id="ARBA00004430"/>
    </source>
</evidence>
<dbReference type="GO" id="GO:0005930">
    <property type="term" value="C:axoneme"/>
    <property type="evidence" value="ECO:0007669"/>
    <property type="project" value="UniProtKB-SubCell"/>
</dbReference>
<dbReference type="InterPro" id="IPR050216">
    <property type="entry name" value="LRR_domain-containing"/>
</dbReference>
<dbReference type="SMART" id="SM00369">
    <property type="entry name" value="LRR_TYP"/>
    <property type="match status" value="5"/>
</dbReference>
<dbReference type="PANTHER" id="PTHR48051:SF1">
    <property type="entry name" value="RAS SUPPRESSOR PROTEIN 1"/>
    <property type="match status" value="1"/>
</dbReference>
<dbReference type="KEGG" id="cvr:CHLNCDRAFT_134072"/>
<dbReference type="OrthoDB" id="545484at2759"/>
<evidence type="ECO:0000256" key="3">
    <source>
        <dbReference type="ARBA" id="ARBA00022737"/>
    </source>
</evidence>
<dbReference type="Proteomes" id="UP000008141">
    <property type="component" value="Unassembled WGS sequence"/>
</dbReference>
<dbReference type="GeneID" id="17355074"/>
<reference evidence="4 5" key="1">
    <citation type="journal article" date="2010" name="Plant Cell">
        <title>The Chlorella variabilis NC64A genome reveals adaptation to photosymbiosis, coevolution with viruses, and cryptic sex.</title>
        <authorList>
            <person name="Blanc G."/>
            <person name="Duncan G."/>
            <person name="Agarkova I."/>
            <person name="Borodovsky M."/>
            <person name="Gurnon J."/>
            <person name="Kuo A."/>
            <person name="Lindquist E."/>
            <person name="Lucas S."/>
            <person name="Pangilinan J."/>
            <person name="Polle J."/>
            <person name="Salamov A."/>
            <person name="Terry A."/>
            <person name="Yamada T."/>
            <person name="Dunigan D.D."/>
            <person name="Grigoriev I.V."/>
            <person name="Claverie J.M."/>
            <person name="Van Etten J.L."/>
        </authorList>
    </citation>
    <scope>NUCLEOTIDE SEQUENCE [LARGE SCALE GENOMIC DNA]</scope>
    <source>
        <strain evidence="4 5">NC64A</strain>
    </source>
</reference>
<evidence type="ECO:0008006" key="6">
    <source>
        <dbReference type="Google" id="ProtNLM"/>
    </source>
</evidence>
<dbReference type="AlphaFoldDB" id="E1ZEY0"/>
<proteinExistence type="predicted"/>
<dbReference type="EMBL" id="GL433844">
    <property type="protein sequence ID" value="EFN55737.1"/>
    <property type="molecule type" value="Genomic_DNA"/>
</dbReference>
<keyword evidence="3" id="KW-0677">Repeat</keyword>
<organism evidence="5">
    <name type="scientific">Chlorella variabilis</name>
    <name type="common">Green alga</name>
    <dbReference type="NCBI Taxonomy" id="554065"/>
    <lineage>
        <taxon>Eukaryota</taxon>
        <taxon>Viridiplantae</taxon>
        <taxon>Chlorophyta</taxon>
        <taxon>core chlorophytes</taxon>
        <taxon>Trebouxiophyceae</taxon>
        <taxon>Chlorellales</taxon>
        <taxon>Chlorellaceae</taxon>
        <taxon>Chlorella clade</taxon>
        <taxon>Chlorella</taxon>
    </lineage>
</organism>
<dbReference type="SUPFAM" id="SSF52058">
    <property type="entry name" value="L domain-like"/>
    <property type="match status" value="1"/>
</dbReference>
<evidence type="ECO:0000313" key="5">
    <source>
        <dbReference type="Proteomes" id="UP000008141"/>
    </source>
</evidence>
<dbReference type="PANTHER" id="PTHR48051">
    <property type="match status" value="1"/>
</dbReference>
<name>E1ZEY0_CHLVA</name>
<accession>E1ZEY0</accession>
<dbReference type="InterPro" id="IPR003591">
    <property type="entry name" value="Leu-rich_rpt_typical-subtyp"/>
</dbReference>
<dbReference type="InParanoid" id="E1ZEY0"/>
<sequence length="523" mass="56727">MTSSGPSHSTFAPGLLSLPPDLLLAIATKVSSQLDRVKLSMACRAFQAISLSCFTELEVDLEDMMGAAFDRRTAMIQQHSLRSWVMRRRHSIRSLSVAFPGNESLEGNLCLMPLICALAATLAETGLQRLRYTFTCEVPWMDALVPLGPSPLRELTICDCHLPELPQALTTLPCLTSLEIGVCQGFAEHLGGVEGMGELSRLTNLRSLALHHAAFGAAPGSLSALTRLTALDLAHNVFTSFEGVEGWSTLTSLARLDLSSCEESLAQVPDVLQHFTSLRTLLLAGNNIDAPVDAFGDEFGVEQQHPQGVPLALSALRQLEELDLRGNYFVRQMPQAFLGLTSLTRLLVGPSFGGLAAGPYLANLQELYVEDGWHFQPSDIGVLSAAPRLRRLSLRHLRVPTQHATPLPAAVWQLQHLTYLNLSKSQLTSFPEGPYTASLQELCADGCAPRSAALMQTLPAFPLLRHVIWADNSKLPLSAVRHLLAQAPGLKVLGVREDAMTAPARKALSAAHIETSTTWTQSF</sequence>